<feature type="compositionally biased region" description="Polar residues" evidence="1">
    <location>
        <begin position="37"/>
        <end position="58"/>
    </location>
</feature>
<evidence type="ECO:0000313" key="3">
    <source>
        <dbReference type="Proteomes" id="UP001174909"/>
    </source>
</evidence>
<evidence type="ECO:0000256" key="1">
    <source>
        <dbReference type="SAM" id="MobiDB-lite"/>
    </source>
</evidence>
<dbReference type="Proteomes" id="UP001174909">
    <property type="component" value="Unassembled WGS sequence"/>
</dbReference>
<feature type="compositionally biased region" description="Basic and acidic residues" evidence="1">
    <location>
        <begin position="59"/>
        <end position="74"/>
    </location>
</feature>
<organism evidence="2 3">
    <name type="scientific">Geodia barretti</name>
    <name type="common">Barrett's horny sponge</name>
    <dbReference type="NCBI Taxonomy" id="519541"/>
    <lineage>
        <taxon>Eukaryota</taxon>
        <taxon>Metazoa</taxon>
        <taxon>Porifera</taxon>
        <taxon>Demospongiae</taxon>
        <taxon>Heteroscleromorpha</taxon>
        <taxon>Tetractinellida</taxon>
        <taxon>Astrophorina</taxon>
        <taxon>Geodiidae</taxon>
        <taxon>Geodia</taxon>
    </lineage>
</organism>
<name>A0AA35WXD4_GEOBA</name>
<feature type="compositionally biased region" description="Polar residues" evidence="1">
    <location>
        <begin position="89"/>
        <end position="103"/>
    </location>
</feature>
<feature type="compositionally biased region" description="Polar residues" evidence="1">
    <location>
        <begin position="1"/>
        <end position="15"/>
    </location>
</feature>
<accession>A0AA35WXD4</accession>
<gene>
    <name evidence="2" type="ORF">GBAR_LOCUS20896</name>
</gene>
<evidence type="ECO:0000313" key="2">
    <source>
        <dbReference type="EMBL" id="CAI8037373.1"/>
    </source>
</evidence>
<sequence>MSYPTKNTADQSNPIQPAVGISYPPTEEQKASVMSFAASQNDGKPTPYASQVQSASDRNINRDHIPTQKEKEDVMSSEASKNYGKPTVFASSVQSQADKFNPK</sequence>
<protein>
    <submittedName>
        <fullName evidence="2">Uncharacterized protein</fullName>
    </submittedName>
</protein>
<keyword evidence="3" id="KW-1185">Reference proteome</keyword>
<dbReference type="AlphaFoldDB" id="A0AA35WXD4"/>
<feature type="region of interest" description="Disordered" evidence="1">
    <location>
        <begin position="1"/>
        <end position="103"/>
    </location>
</feature>
<proteinExistence type="predicted"/>
<comment type="caution">
    <text evidence="2">The sequence shown here is derived from an EMBL/GenBank/DDBJ whole genome shotgun (WGS) entry which is preliminary data.</text>
</comment>
<dbReference type="EMBL" id="CASHTH010002930">
    <property type="protein sequence ID" value="CAI8037373.1"/>
    <property type="molecule type" value="Genomic_DNA"/>
</dbReference>
<reference evidence="2" key="1">
    <citation type="submission" date="2023-03" db="EMBL/GenBank/DDBJ databases">
        <authorList>
            <person name="Steffen K."/>
            <person name="Cardenas P."/>
        </authorList>
    </citation>
    <scope>NUCLEOTIDE SEQUENCE</scope>
</reference>